<sequence>MKKTIEENDAGYQLVIDQKGLTAYENHNEKFIGQINASDNLNDCAQLINEWFGFFRSGHIGLQIVRQPSGQSEDNQKIIEQFNTWEKLAINLDAFKSRLEAKPAIDLEGIWSAAYYKFGIKKVGKEYIGFIIQGDGAYWTKGQVKFKIKEDGSAVYYMRDHSARHFDQVDFLGKNYLQMGFVNLKRDFPIVESDPILKRHFKAITAQDPYFELIDQKTSLLRIPSFLGSEKSKIDNVLNANLEHIINTPNLIIDIRNNGGGSDSSFYELLPILYTNPISTVQMEYLSTPLNNQRMLDFINNKEYGFTDEQKKWAQNSYTKLSEHLGEFVLLDEHATTETTFDAIENYPKNIGILIHEYNGSTAEEFLLAAKQSTKVKLFGTNTAGVLDISNMYYVNSPCNEFQLGYSLTRSMRIPEMAIDGNGIQPDFYMDQRIPEHEWIKHVTEILNTKN</sequence>
<evidence type="ECO:0000259" key="1">
    <source>
        <dbReference type="Pfam" id="PF03572"/>
    </source>
</evidence>
<dbReference type="Proteomes" id="UP001203607">
    <property type="component" value="Unassembled WGS sequence"/>
</dbReference>
<keyword evidence="3" id="KW-1185">Reference proteome</keyword>
<reference evidence="2 3" key="1">
    <citation type="submission" date="2022-05" db="EMBL/GenBank/DDBJ databases">
        <authorList>
            <person name="Park J.-S."/>
        </authorList>
    </citation>
    <scope>NUCLEOTIDE SEQUENCE [LARGE SCALE GENOMIC DNA]</scope>
    <source>
        <strain evidence="2 3">2012CJ35-5</strain>
    </source>
</reference>
<dbReference type="Gene3D" id="3.90.226.10">
    <property type="entry name" value="2-enoyl-CoA Hydratase, Chain A, domain 1"/>
    <property type="match status" value="1"/>
</dbReference>
<evidence type="ECO:0000313" key="2">
    <source>
        <dbReference type="EMBL" id="MCL6273283.1"/>
    </source>
</evidence>
<gene>
    <name evidence="2" type="ORF">M3P19_04640</name>
</gene>
<dbReference type="SUPFAM" id="SSF52096">
    <property type="entry name" value="ClpP/crotonase"/>
    <property type="match status" value="1"/>
</dbReference>
<name>A0ABT0PS52_9FLAO</name>
<proteinExistence type="predicted"/>
<comment type="caution">
    <text evidence="2">The sequence shown here is derived from an EMBL/GenBank/DDBJ whole genome shotgun (WGS) entry which is preliminary data.</text>
</comment>
<dbReference type="InterPro" id="IPR029045">
    <property type="entry name" value="ClpP/crotonase-like_dom_sf"/>
</dbReference>
<organism evidence="2 3">
    <name type="scientific">Flagellimonas spongiicola</name>
    <dbReference type="NCBI Taxonomy" id="2942208"/>
    <lineage>
        <taxon>Bacteria</taxon>
        <taxon>Pseudomonadati</taxon>
        <taxon>Bacteroidota</taxon>
        <taxon>Flavobacteriia</taxon>
        <taxon>Flavobacteriales</taxon>
        <taxon>Flavobacteriaceae</taxon>
        <taxon>Flagellimonas</taxon>
    </lineage>
</organism>
<evidence type="ECO:0000313" key="3">
    <source>
        <dbReference type="Proteomes" id="UP001203607"/>
    </source>
</evidence>
<feature type="domain" description="Tail specific protease" evidence="1">
    <location>
        <begin position="219"/>
        <end position="429"/>
    </location>
</feature>
<dbReference type="Pfam" id="PF03572">
    <property type="entry name" value="Peptidase_S41"/>
    <property type="match status" value="1"/>
</dbReference>
<dbReference type="EMBL" id="JAMFMA010000001">
    <property type="protein sequence ID" value="MCL6273283.1"/>
    <property type="molecule type" value="Genomic_DNA"/>
</dbReference>
<dbReference type="RefSeq" id="WP_249656460.1">
    <property type="nucleotide sequence ID" value="NZ_JAMFMA010000001.1"/>
</dbReference>
<accession>A0ABT0PS52</accession>
<dbReference type="InterPro" id="IPR005151">
    <property type="entry name" value="Tail-specific_protease"/>
</dbReference>
<protein>
    <submittedName>
        <fullName evidence="2">S41 family peptidase</fullName>
    </submittedName>
</protein>